<feature type="compositionally biased region" description="Basic and acidic residues" evidence="1">
    <location>
        <begin position="850"/>
        <end position="864"/>
    </location>
</feature>
<name>A0A9P5SB96_9FUNG</name>
<reference evidence="3" key="1">
    <citation type="journal article" date="2020" name="Fungal Divers.">
        <title>Resolving the Mortierellaceae phylogeny through synthesis of multi-gene phylogenetics and phylogenomics.</title>
        <authorList>
            <person name="Vandepol N."/>
            <person name="Liber J."/>
            <person name="Desiro A."/>
            <person name="Na H."/>
            <person name="Kennedy M."/>
            <person name="Barry K."/>
            <person name="Grigoriev I.V."/>
            <person name="Miller A.N."/>
            <person name="O'Donnell K."/>
            <person name="Stajich J.E."/>
            <person name="Bonito G."/>
        </authorList>
    </citation>
    <scope>NUCLEOTIDE SEQUENCE</scope>
    <source>
        <strain evidence="3">NVP1</strain>
    </source>
</reference>
<evidence type="ECO:0000256" key="1">
    <source>
        <dbReference type="SAM" id="MobiDB-lite"/>
    </source>
</evidence>
<proteinExistence type="predicted"/>
<feature type="region of interest" description="Disordered" evidence="1">
    <location>
        <begin position="728"/>
        <end position="772"/>
    </location>
</feature>
<feature type="compositionally biased region" description="Polar residues" evidence="1">
    <location>
        <begin position="113"/>
        <end position="126"/>
    </location>
</feature>
<comment type="caution">
    <text evidence="3">The sequence shown here is derived from an EMBL/GenBank/DDBJ whole genome shotgun (WGS) entry which is preliminary data.</text>
</comment>
<dbReference type="GO" id="GO:0005886">
    <property type="term" value="C:plasma membrane"/>
    <property type="evidence" value="ECO:0007669"/>
    <property type="project" value="TreeGrafter"/>
</dbReference>
<feature type="compositionally biased region" description="Acidic residues" evidence="1">
    <location>
        <begin position="138"/>
        <end position="148"/>
    </location>
</feature>
<feature type="compositionally biased region" description="Basic and acidic residues" evidence="1">
    <location>
        <begin position="733"/>
        <end position="759"/>
    </location>
</feature>
<evidence type="ECO:0000256" key="2">
    <source>
        <dbReference type="SAM" id="Phobius"/>
    </source>
</evidence>
<feature type="compositionally biased region" description="Polar residues" evidence="1">
    <location>
        <begin position="90"/>
        <end position="100"/>
    </location>
</feature>
<feature type="compositionally biased region" description="Polar residues" evidence="1">
    <location>
        <begin position="241"/>
        <end position="251"/>
    </location>
</feature>
<keyword evidence="2" id="KW-0812">Transmembrane</keyword>
<organism evidence="3 4">
    <name type="scientific">Podila minutissima</name>
    <dbReference type="NCBI Taxonomy" id="64525"/>
    <lineage>
        <taxon>Eukaryota</taxon>
        <taxon>Fungi</taxon>
        <taxon>Fungi incertae sedis</taxon>
        <taxon>Mucoromycota</taxon>
        <taxon>Mortierellomycotina</taxon>
        <taxon>Mortierellomycetes</taxon>
        <taxon>Mortierellales</taxon>
        <taxon>Mortierellaceae</taxon>
        <taxon>Podila</taxon>
    </lineage>
</organism>
<feature type="compositionally biased region" description="Polar residues" evidence="1">
    <location>
        <begin position="974"/>
        <end position="990"/>
    </location>
</feature>
<feature type="region of interest" description="Disordered" evidence="1">
    <location>
        <begin position="57"/>
        <end position="181"/>
    </location>
</feature>
<feature type="region of interest" description="Disordered" evidence="1">
    <location>
        <begin position="455"/>
        <end position="474"/>
    </location>
</feature>
<feature type="compositionally biased region" description="Polar residues" evidence="1">
    <location>
        <begin position="57"/>
        <end position="73"/>
    </location>
</feature>
<feature type="region of interest" description="Disordered" evidence="1">
    <location>
        <begin position="809"/>
        <end position="990"/>
    </location>
</feature>
<sequence length="1242" mass="138419">MDGINFQGMSRMPLTATEEALIPRPPSSASQVATILPSTYTRFGSSHSLVSAPSFHSLNRLPLNTPTRQTQQYSSPASTAPTSPHGEQEYPQNPQDSYYSHSPAVSLRRGSHSQDTPLHQTHQDSWGSRMDSPTPVTESDDSDDEDDGEISRETDSSKERPSKPRNHRHLDHHHHHPRRSADLLRRLKQSTKLTFAGVEEGSHPGSGFPANINNIHNQYISSHHPHPHRPQYHRSLDLHFQQSQDSPSGSRRTSREYSDEERAFPLAPLHHPEPRRNRSAWRPSLSLIRQESSIHGQYPSIHGQYPQHDTRPLDDTSALNQLPIPEEGPKRHRTKQKRASKKDKKKKPSKAKKSDKKPNDRPMDILDDQLKNVLTMPNLQQVLEKKTSFPLGYDDFEAFLQSQRAAEYLNFWADVTAHEQLCRTFDVSERRQMRELQLEERAITRDKRRVTLLQHADAHHSSDQTDHGQDFNNSNLYLTSRSSLQLPLTDHLSFPAENRRQHHFGPPSSSTPTSYNQMMRKRGSTDILAGTKASTGENRAGYLRRSTSQQQLSSEPHPNTLDEIAKLTKAVEESIQLSLANSDPGAPPLSVLEPGLFKGPSTTFDQDIGPLQAPLAIRRSVDGPKPIVVPQEPKTLLVQSYRTISLEDVQESALQIYRKFLIQLRTASMAAEEAVSSSKRAFSAPGLPRGSVDGVAQRWDGYAEQVIAEWNEKWRDCGPEARRLRRLSGRTGVSERGDRDHHEDFKNEKYQGFKYKESGSEQGLSEEQRAREEAMAKRRSITGFTAFLNRLLRTETTILELPTLTINTTTVEEEAAASDESEDSGDEEEDYDSDIDDDDEEDDEEIEGNIARKDVGVPPRKDSEIEQQAVVTTEIPTQSKEAEMIGGSTAADSRRSSTSASRPSCSHTSEQELEHEDMPLSRPVAAGPIRESSLNKRDQTCGIRPEPGKETPVAFKVAKSGPLTTMLRQERHTSVSSMDTLNPLSSPKAEQSSFLASLKAARGSIIPTKYDMAESGLELDLEKGMNSDSRPLQRLSSASLPSPLHPNYPNSPTSSSPAPSSSAPVPHPSLSGPGNTGSTAGTSFYLPLECRQRIHAQVLEEGRTEAPHLFGPAKGFVVEIVLRDHYYPLFLEHVQQQNLGLSSHHVSIIRKRGMLGIGIALWVLVVTAQVTFVLVGLGGWASPWVWVIGLLGGWAGSVCLATGILGFSPILGLVCQIAEDRHVWRFRKIVDPSIRALHFRRS</sequence>
<dbReference type="EMBL" id="JAAAUY010001070">
    <property type="protein sequence ID" value="KAF9324541.1"/>
    <property type="molecule type" value="Genomic_DNA"/>
</dbReference>
<feature type="region of interest" description="Disordered" evidence="1">
    <location>
        <begin position="1023"/>
        <end position="1076"/>
    </location>
</feature>
<feature type="compositionally biased region" description="Basic residues" evidence="1">
    <location>
        <begin position="163"/>
        <end position="178"/>
    </location>
</feature>
<gene>
    <name evidence="3" type="ORF">BG006_000436</name>
</gene>
<dbReference type="GO" id="GO:0008104">
    <property type="term" value="P:intracellular protein localization"/>
    <property type="evidence" value="ECO:0007669"/>
    <property type="project" value="TreeGrafter"/>
</dbReference>
<keyword evidence="2" id="KW-0472">Membrane</keyword>
<dbReference type="InterPro" id="IPR036305">
    <property type="entry name" value="RGS_sf"/>
</dbReference>
<feature type="compositionally biased region" description="Basic and acidic residues" evidence="1">
    <location>
        <begin position="149"/>
        <end position="162"/>
    </location>
</feature>
<feature type="region of interest" description="Disordered" evidence="1">
    <location>
        <begin position="297"/>
        <end position="364"/>
    </location>
</feature>
<evidence type="ECO:0008006" key="5">
    <source>
        <dbReference type="Google" id="ProtNLM"/>
    </source>
</evidence>
<feature type="compositionally biased region" description="Basic and acidic residues" evidence="1">
    <location>
        <begin position="253"/>
        <end position="263"/>
    </location>
</feature>
<dbReference type="InterPro" id="IPR052246">
    <property type="entry name" value="Cell_Polariz_PKAAnc"/>
</dbReference>
<feature type="compositionally biased region" description="Polar residues" evidence="1">
    <location>
        <begin position="869"/>
        <end position="879"/>
    </location>
</feature>
<evidence type="ECO:0000313" key="3">
    <source>
        <dbReference type="EMBL" id="KAF9324541.1"/>
    </source>
</evidence>
<feature type="compositionally biased region" description="Low complexity" evidence="1">
    <location>
        <begin position="888"/>
        <end position="908"/>
    </location>
</feature>
<feature type="transmembrane region" description="Helical" evidence="2">
    <location>
        <begin position="1193"/>
        <end position="1218"/>
    </location>
</feature>
<dbReference type="PANTHER" id="PTHR13155">
    <property type="entry name" value="A-KINASE ANCHOR PROTEINS"/>
    <property type="match status" value="1"/>
</dbReference>
<feature type="non-terminal residue" evidence="3">
    <location>
        <position position="1"/>
    </location>
</feature>
<dbReference type="PANTHER" id="PTHR13155:SF1">
    <property type="entry name" value="A-KINASE ANCHOR PROTEIN 10, MITOCHONDRIAL"/>
    <property type="match status" value="1"/>
</dbReference>
<dbReference type="AlphaFoldDB" id="A0A9P5SB96"/>
<feature type="compositionally biased region" description="Low complexity" evidence="1">
    <location>
        <begin position="74"/>
        <end position="84"/>
    </location>
</feature>
<feature type="compositionally biased region" description="Basic and acidic residues" evidence="1">
    <location>
        <begin position="456"/>
        <end position="469"/>
    </location>
</feature>
<evidence type="ECO:0000313" key="4">
    <source>
        <dbReference type="Proteomes" id="UP000696485"/>
    </source>
</evidence>
<dbReference type="Proteomes" id="UP000696485">
    <property type="component" value="Unassembled WGS sequence"/>
</dbReference>
<feature type="compositionally biased region" description="Acidic residues" evidence="1">
    <location>
        <begin position="811"/>
        <end position="847"/>
    </location>
</feature>
<keyword evidence="4" id="KW-1185">Reference proteome</keyword>
<feature type="compositionally biased region" description="Basic and acidic residues" evidence="1">
    <location>
        <begin position="909"/>
        <end position="919"/>
    </location>
</feature>
<dbReference type="SUPFAM" id="SSF48097">
    <property type="entry name" value="Regulator of G-protein signaling, RGS"/>
    <property type="match status" value="1"/>
</dbReference>
<keyword evidence="2" id="KW-1133">Transmembrane helix</keyword>
<protein>
    <recommendedName>
        <fullName evidence="5">RGS domain-containing protein</fullName>
    </recommendedName>
</protein>
<feature type="region of interest" description="Disordered" evidence="1">
    <location>
        <begin position="241"/>
        <end position="279"/>
    </location>
</feature>
<feature type="compositionally biased region" description="Basic residues" evidence="1">
    <location>
        <begin position="330"/>
        <end position="355"/>
    </location>
</feature>
<feature type="compositionally biased region" description="Low complexity" evidence="1">
    <location>
        <begin position="1029"/>
        <end position="1064"/>
    </location>
</feature>
<accession>A0A9P5SB96</accession>
<feature type="transmembrane region" description="Helical" evidence="2">
    <location>
        <begin position="1159"/>
        <end position="1181"/>
    </location>
</feature>